<accession>A0A0D9NTM6</accession>
<dbReference type="InterPro" id="IPR012132">
    <property type="entry name" value="GMC_OxRdtase"/>
</dbReference>
<feature type="domain" description="Glucose-methanol-choline oxidoreductase N-terminal" evidence="4">
    <location>
        <begin position="1403"/>
        <end position="1417"/>
    </location>
</feature>
<dbReference type="InterPro" id="IPR027417">
    <property type="entry name" value="P-loop_NTPase"/>
</dbReference>
<dbReference type="InterPro" id="IPR000172">
    <property type="entry name" value="GMC_OxRdtase_N"/>
</dbReference>
<dbReference type="Gene3D" id="3.80.10.10">
    <property type="entry name" value="Ribonuclease Inhibitor"/>
    <property type="match status" value="1"/>
</dbReference>
<dbReference type="InterPro" id="IPR007867">
    <property type="entry name" value="GMC_OxRtase_C"/>
</dbReference>
<comment type="similarity">
    <text evidence="1">Belongs to the GMC oxidoreductase family.</text>
</comment>
<sequence length="1706" mass="189261">MDSLPTEIIQHICKQLCFHCQHQGVFPNADSRDVLAHKSSLSRLCSTSKRLSVIAQPVLYHYYATGNLPTTAGFGLNHAIRASSGDDKLSLFVRTIMQRPDLAGHVRALQLVDSDVVKGCSLDLLRAFEIKAEECGMRPLSSLEGHRWLEGLAIALSPNIEMLLIAHNTPSRPFVNVDINLSRLAKLAIRGYSGQYFFSEAVPLLSAAPNLQTLYLLDCCHLTGWNRILDMEFQPHFELALANLRSLVINGPHPEHLEEILGYCCQLQDLEYYEQTTIGVSNVRQLVESFLRVKRTLRRLYFAYLPRGRFDFNCGFHRTIEGLDADEQYRDYVECSLAESYDTSAIELLRDFEQLEELGIDQASIYSPSSPDAETNPGRLSRLLPPNIQRLRVMYVYRAMTGDLYCLGRQAPYKFPGLKHVRLGQAISITPERQAGLEEMKQISSIATTMGKTISVSWAVDELGADLRSRPSELGPTINIACFFEELPLDGVGQVVPHDAIIPGCIPIRIRDNHMDMTKFEDSNDAGFVAVTGQLSRWCEEVSSPPLERAHTILADGQGLGVGPETRSEKGIGGIANAAGTTSREGCNMIPYDREPKFVGREDVIQEIDRQFESQREVALCGFGGAGKSQIAIEYAYRFRQRHPDAHILWVDSDAVLRIHQEYFLIAKKLDLLPLNRPIINAFQPVCEALSNGMCGRWLLVLDNLDDMKMLGRMVGLPWEVDIEEATKPLPKTYPPRSPKGLTLITTRSDSVGNLLTGMRITKIGPMDESDALSLLRSCLAPDAMSDLNDCLELVKALDYVPLAIKQAAAFVRHTQVSLGKYLDKFRTSHGEMSSLTEEEEKDSRGDFESRCSIFRTLKISFDLISRSRPRAAEMFCLMAALDRQGIPKRLLKRNTEREADFNQWLEGLKNFSLISATRGEDDLGMHRLVQLAVRSWTRSDQERSRYQDEALEIMAREFPHVTCDNEALCRALIPQAWVVVQYKTTKMIGPLTRLLQNVGIYMLRISLYNTAFEALSEALRLQSNFVDLDKNAGALVCRFYIAETLFEQGKHTEAEELHRKVLECRRALLGQDHEDTIKTQFNRFLPRQFSPYVSAIASLIGGNGFLQASFGAVQGILGRDQEFDFVVVGGGTAGNAMGYRLAEAGFKTAIIEAGTFFELSKPGFATIPGLDVLFVGSDSFEALSPADWKFESTPQQGANNRKFHIAQGKCVGGSSAWNFMIHHRGPKGMYDQWAEAVGDDSYKLSSFEKFYKKFATFTPGSTSKRPADTLSPSGGADFAAAGQGGPVQVSYTNFVSDWSKWLQKGLQAVGLKRTDGFDRGDLLGYHYTETTIRQSDATRSSSAEYIYAANKKKMSNLKVFTNTQGSKIEFDSTKKATGVKVLSAVGSEYTIKAKREVIVSSGAYKSPQLLMLSGIGPEDTLSKHGIPVVASSPGVGQNMWDHIFFGPSRAVKFKTINSILQNPIDLASAVGKYFIGHEGILSSNGIEMVGWEKLPAQLRGGFSEDTKQQLGWFSDDWPEVEFLGGNGHIGTFGSLLKQPFDGKQYATLLGALVAPLSRGNVTISSTSVRDQPVINPNWLTAKGDQEVAVALLKRLREVWATPELQSISNGPEYYPGEKVKTDEEILNTVRDSLMTVWHPACTCKMGKKEDPMAVVDNLARVHGVQGLRVVDASAFPILPPGHPMATIYALAEKIADDVIRTAKQG</sequence>
<dbReference type="InterPro" id="IPR032675">
    <property type="entry name" value="LRR_dom_sf"/>
</dbReference>
<protein>
    <recommendedName>
        <fullName evidence="4">Glucose-methanol-choline oxidoreductase N-terminal domain-containing protein</fullName>
    </recommendedName>
</protein>
<dbReference type="Pfam" id="PF00732">
    <property type="entry name" value="GMC_oxred_N"/>
    <property type="match status" value="1"/>
</dbReference>
<evidence type="ECO:0000313" key="5">
    <source>
        <dbReference type="EMBL" id="KJK77093.1"/>
    </source>
</evidence>
<evidence type="ECO:0000313" key="6">
    <source>
        <dbReference type="Proteomes" id="UP000054544"/>
    </source>
</evidence>
<dbReference type="GO" id="GO:0016614">
    <property type="term" value="F:oxidoreductase activity, acting on CH-OH group of donors"/>
    <property type="evidence" value="ECO:0007669"/>
    <property type="project" value="InterPro"/>
</dbReference>
<dbReference type="InterPro" id="IPR011990">
    <property type="entry name" value="TPR-like_helical_dom_sf"/>
</dbReference>
<dbReference type="GO" id="GO:0050660">
    <property type="term" value="F:flavin adenine dinucleotide binding"/>
    <property type="evidence" value="ECO:0007669"/>
    <property type="project" value="InterPro"/>
</dbReference>
<evidence type="ECO:0000256" key="3">
    <source>
        <dbReference type="SAM" id="MobiDB-lite"/>
    </source>
</evidence>
<organism evidence="5 6">
    <name type="scientific">Metarhizium anisopliae BRIP 53293</name>
    <dbReference type="NCBI Taxonomy" id="1291518"/>
    <lineage>
        <taxon>Eukaryota</taxon>
        <taxon>Fungi</taxon>
        <taxon>Dikarya</taxon>
        <taxon>Ascomycota</taxon>
        <taxon>Pezizomycotina</taxon>
        <taxon>Sordariomycetes</taxon>
        <taxon>Hypocreomycetidae</taxon>
        <taxon>Hypocreales</taxon>
        <taxon>Clavicipitaceae</taxon>
        <taxon>Metarhizium</taxon>
    </lineage>
</organism>
<dbReference type="Pfam" id="PF13374">
    <property type="entry name" value="TPR_10"/>
    <property type="match status" value="1"/>
</dbReference>
<dbReference type="SUPFAM" id="SSF54373">
    <property type="entry name" value="FAD-linked reductases, C-terminal domain"/>
    <property type="match status" value="1"/>
</dbReference>
<dbReference type="InterPro" id="IPR036188">
    <property type="entry name" value="FAD/NAD-bd_sf"/>
</dbReference>
<dbReference type="SUPFAM" id="SSF52540">
    <property type="entry name" value="P-loop containing nucleoside triphosphate hydrolases"/>
    <property type="match status" value="1"/>
</dbReference>
<gene>
    <name evidence="5" type="ORF">H634G_07669</name>
</gene>
<feature type="region of interest" description="Disordered" evidence="3">
    <location>
        <begin position="558"/>
        <end position="577"/>
    </location>
</feature>
<keyword evidence="6" id="KW-1185">Reference proteome</keyword>
<dbReference type="STRING" id="1291518.A0A0D9NTM6"/>
<dbReference type="SUPFAM" id="SSF48452">
    <property type="entry name" value="TPR-like"/>
    <property type="match status" value="1"/>
</dbReference>
<evidence type="ECO:0000259" key="4">
    <source>
        <dbReference type="PROSITE" id="PS00624"/>
    </source>
</evidence>
<dbReference type="Pfam" id="PF05199">
    <property type="entry name" value="GMC_oxred_C"/>
    <property type="match status" value="1"/>
</dbReference>
<dbReference type="EMBL" id="KE384741">
    <property type="protein sequence ID" value="KJK77093.1"/>
    <property type="molecule type" value="Genomic_DNA"/>
</dbReference>
<dbReference type="Gene3D" id="1.25.40.10">
    <property type="entry name" value="Tetratricopeptide repeat domain"/>
    <property type="match status" value="1"/>
</dbReference>
<dbReference type="SUPFAM" id="SSF52047">
    <property type="entry name" value="RNI-like"/>
    <property type="match status" value="1"/>
</dbReference>
<reference evidence="6" key="1">
    <citation type="journal article" date="2014" name="BMC Genomics">
        <title>The genome sequence of the biocontrol fungus Metarhizium anisopliae and comparative genomics of Metarhizium species.</title>
        <authorList>
            <person name="Pattemore J.A."/>
            <person name="Hane J.K."/>
            <person name="Williams A.H."/>
            <person name="Wilson B.A."/>
            <person name="Stodart B.J."/>
            <person name="Ash G.J."/>
        </authorList>
    </citation>
    <scope>NUCLEOTIDE SEQUENCE [LARGE SCALE GENOMIC DNA]</scope>
    <source>
        <strain evidence="6">BRIP 53293</strain>
    </source>
</reference>
<dbReference type="GO" id="GO:0044550">
    <property type="term" value="P:secondary metabolite biosynthetic process"/>
    <property type="evidence" value="ECO:0007669"/>
    <property type="project" value="TreeGrafter"/>
</dbReference>
<dbReference type="PANTHER" id="PTHR11552:SF138">
    <property type="entry name" value="DEHYDROGENASE PKFF-RELATED"/>
    <property type="match status" value="1"/>
</dbReference>
<dbReference type="Gene3D" id="3.40.50.300">
    <property type="entry name" value="P-loop containing nucleotide triphosphate hydrolases"/>
    <property type="match status" value="1"/>
</dbReference>
<dbReference type="OrthoDB" id="269227at2759"/>
<evidence type="ECO:0000256" key="2">
    <source>
        <dbReference type="ARBA" id="ARBA00023180"/>
    </source>
</evidence>
<dbReference type="PANTHER" id="PTHR11552">
    <property type="entry name" value="GLUCOSE-METHANOL-CHOLINE GMC OXIDOREDUCTASE"/>
    <property type="match status" value="1"/>
</dbReference>
<evidence type="ECO:0000256" key="1">
    <source>
        <dbReference type="ARBA" id="ARBA00010790"/>
    </source>
</evidence>
<keyword evidence="2" id="KW-0325">Glycoprotein</keyword>
<proteinExistence type="inferred from homology"/>
<dbReference type="Gene3D" id="3.30.560.10">
    <property type="entry name" value="Glucose Oxidase, domain 3"/>
    <property type="match status" value="1"/>
</dbReference>
<dbReference type="PROSITE" id="PS00624">
    <property type="entry name" value="GMC_OXRED_2"/>
    <property type="match status" value="1"/>
</dbReference>
<dbReference type="Gene3D" id="3.50.50.60">
    <property type="entry name" value="FAD/NAD(P)-binding domain"/>
    <property type="match status" value="1"/>
</dbReference>
<dbReference type="Proteomes" id="UP000054544">
    <property type="component" value="Unassembled WGS sequence"/>
</dbReference>
<name>A0A0D9NTM6_METAN</name>
<dbReference type="SUPFAM" id="SSF51905">
    <property type="entry name" value="FAD/NAD(P)-binding domain"/>
    <property type="match status" value="1"/>
</dbReference>